<dbReference type="Gene3D" id="1.10.10.10">
    <property type="entry name" value="Winged helix-like DNA-binding domain superfamily/Winged helix DNA-binding domain"/>
    <property type="match status" value="1"/>
</dbReference>
<comment type="similarity">
    <text evidence="1">In the C-terminal section; belongs to the class-I pyridoxal-phosphate-dependent aminotransferase family.</text>
</comment>
<evidence type="ECO:0000259" key="6">
    <source>
        <dbReference type="PROSITE" id="PS50949"/>
    </source>
</evidence>
<evidence type="ECO:0000256" key="5">
    <source>
        <dbReference type="ARBA" id="ARBA00023163"/>
    </source>
</evidence>
<dbReference type="HOGENOM" id="CLU_017584_0_1_5"/>
<dbReference type="GO" id="GO:0008483">
    <property type="term" value="F:transaminase activity"/>
    <property type="evidence" value="ECO:0007669"/>
    <property type="project" value="UniProtKB-KW"/>
</dbReference>
<keyword evidence="7" id="KW-0032">Aminotransferase</keyword>
<dbReference type="GO" id="GO:0003677">
    <property type="term" value="F:DNA binding"/>
    <property type="evidence" value="ECO:0007669"/>
    <property type="project" value="UniProtKB-KW"/>
</dbReference>
<dbReference type="InterPro" id="IPR015424">
    <property type="entry name" value="PyrdxlP-dep_Trfase"/>
</dbReference>
<dbReference type="InterPro" id="IPR000524">
    <property type="entry name" value="Tscrpt_reg_HTH_GntR"/>
</dbReference>
<dbReference type="InterPro" id="IPR015421">
    <property type="entry name" value="PyrdxlP-dep_Trfase_major"/>
</dbReference>
<dbReference type="AlphaFoldDB" id="D8JV77"/>
<evidence type="ECO:0000256" key="3">
    <source>
        <dbReference type="ARBA" id="ARBA00023015"/>
    </source>
</evidence>
<dbReference type="GO" id="GO:0003700">
    <property type="term" value="F:DNA-binding transcription factor activity"/>
    <property type="evidence" value="ECO:0007669"/>
    <property type="project" value="InterPro"/>
</dbReference>
<dbReference type="Pfam" id="PF00155">
    <property type="entry name" value="Aminotran_1_2"/>
    <property type="match status" value="1"/>
</dbReference>
<dbReference type="OrthoDB" id="9808770at2"/>
<keyword evidence="4" id="KW-0238">DNA-binding</keyword>
<protein>
    <submittedName>
        <fullName evidence="7">Transcriptional regulator, GntR family with aminotransferase domain protein</fullName>
    </submittedName>
</protein>
<dbReference type="GO" id="GO:0030170">
    <property type="term" value="F:pyridoxal phosphate binding"/>
    <property type="evidence" value="ECO:0007669"/>
    <property type="project" value="InterPro"/>
</dbReference>
<organism evidence="7 8">
    <name type="scientific">Hyphomicrobium denitrificans (strain ATCC 51888 / DSM 1869 / NCIMB 11706 / TK 0415)</name>
    <dbReference type="NCBI Taxonomy" id="582899"/>
    <lineage>
        <taxon>Bacteria</taxon>
        <taxon>Pseudomonadati</taxon>
        <taxon>Pseudomonadota</taxon>
        <taxon>Alphaproteobacteria</taxon>
        <taxon>Hyphomicrobiales</taxon>
        <taxon>Hyphomicrobiaceae</taxon>
        <taxon>Hyphomicrobium</taxon>
    </lineage>
</organism>
<dbReference type="SMART" id="SM00345">
    <property type="entry name" value="HTH_GNTR"/>
    <property type="match status" value="1"/>
</dbReference>
<evidence type="ECO:0000256" key="4">
    <source>
        <dbReference type="ARBA" id="ARBA00023125"/>
    </source>
</evidence>
<dbReference type="InterPro" id="IPR036388">
    <property type="entry name" value="WH-like_DNA-bd_sf"/>
</dbReference>
<dbReference type="STRING" id="582899.Hden_2936"/>
<dbReference type="InterPro" id="IPR051446">
    <property type="entry name" value="HTH_trans_reg/aminotransferase"/>
</dbReference>
<keyword evidence="5" id="KW-0804">Transcription</keyword>
<proteinExistence type="inferred from homology"/>
<dbReference type="EMBL" id="CP002083">
    <property type="protein sequence ID" value="ADJ24731.1"/>
    <property type="molecule type" value="Genomic_DNA"/>
</dbReference>
<gene>
    <name evidence="7" type="ordered locus">Hden_2936</name>
</gene>
<dbReference type="eggNOG" id="COG1167">
    <property type="taxonomic scope" value="Bacteria"/>
</dbReference>
<name>D8JV77_HYPDA</name>
<keyword evidence="8" id="KW-1185">Reference proteome</keyword>
<dbReference type="SUPFAM" id="SSF46785">
    <property type="entry name" value="Winged helix' DNA-binding domain"/>
    <property type="match status" value="1"/>
</dbReference>
<dbReference type="PRINTS" id="PR00035">
    <property type="entry name" value="HTHGNTR"/>
</dbReference>
<dbReference type="KEGG" id="hdn:Hden_2936"/>
<sequence>MQSQFTGTLLALLEEQASYDLPIGVRIQNAIRRQLRNGSLKAFERLPSTRLLASELSVARETVELAYQHLEAEGYLIRRHGSGTFVSETGAQLATFQTNPGRKTGGLNLSERGRKIQRSGKVQDPVQLPFAAAFPDVRSFPIDLWKQTLSRVSRRLGTNALGYCDSQGLEQLREEIARYLGAYRGVKCGAENVIVLTSSQEALLLITTMMLDPGDTVAVEDPCYLGIRSAVTVSGAVPLPIDVDDNGMVVENLIRRKPVPRGVYVTPSHQYPTTATLNLERRMALVDWAKANSRFIIEDDYDSEYRYDGAPISCIQGLDTSGNVLYVGTFTKTLFPGVRLAYLVAPTHLVPALVGMRTLVDGHSAILNQATLAEFMATGEFTAHIRRMRQLFKARRDSFVEAAERYLAPYGKLRIPAGGFQATWYLHDGRAEDEVMRKAEQSGIVLLSLSSLFIRKRRTPGFVLGFAGLTSEECEIAVKRFARVLKGIAAH</sequence>
<evidence type="ECO:0000256" key="1">
    <source>
        <dbReference type="ARBA" id="ARBA00005384"/>
    </source>
</evidence>
<reference evidence="8" key="1">
    <citation type="journal article" date="2011" name="J. Bacteriol.">
        <title>Genome sequences of eight morphologically diverse alphaproteobacteria.</title>
        <authorList>
            <consortium name="US DOE Joint Genome Institute"/>
            <person name="Brown P.J."/>
            <person name="Kysela D.T."/>
            <person name="Buechlein A."/>
            <person name="Hemmerich C."/>
            <person name="Brun Y.V."/>
        </authorList>
    </citation>
    <scope>NUCLEOTIDE SEQUENCE [LARGE SCALE GENOMIC DNA]</scope>
    <source>
        <strain evidence="8">ATCC 51888 / DSM 1869 / NCIB 11706 / TK 0415</strain>
    </source>
</reference>
<dbReference type="SUPFAM" id="SSF53383">
    <property type="entry name" value="PLP-dependent transferases"/>
    <property type="match status" value="1"/>
</dbReference>
<dbReference type="RefSeq" id="WP_013216890.1">
    <property type="nucleotide sequence ID" value="NC_014313.1"/>
</dbReference>
<dbReference type="CDD" id="cd07377">
    <property type="entry name" value="WHTH_GntR"/>
    <property type="match status" value="1"/>
</dbReference>
<evidence type="ECO:0000256" key="2">
    <source>
        <dbReference type="ARBA" id="ARBA00022898"/>
    </source>
</evidence>
<dbReference type="InterPro" id="IPR036390">
    <property type="entry name" value="WH_DNA-bd_sf"/>
</dbReference>
<evidence type="ECO:0000313" key="7">
    <source>
        <dbReference type="EMBL" id="ADJ24731.1"/>
    </source>
</evidence>
<keyword evidence="7" id="KW-0808">Transferase</keyword>
<dbReference type="Gene3D" id="3.40.640.10">
    <property type="entry name" value="Type I PLP-dependent aspartate aminotransferase-like (Major domain)"/>
    <property type="match status" value="1"/>
</dbReference>
<dbReference type="Proteomes" id="UP000002033">
    <property type="component" value="Chromosome"/>
</dbReference>
<evidence type="ECO:0000313" key="8">
    <source>
        <dbReference type="Proteomes" id="UP000002033"/>
    </source>
</evidence>
<feature type="domain" description="HTH gntR-type" evidence="6">
    <location>
        <begin position="21"/>
        <end position="89"/>
    </location>
</feature>
<dbReference type="PANTHER" id="PTHR46577">
    <property type="entry name" value="HTH-TYPE TRANSCRIPTIONAL REGULATORY PROTEIN GABR"/>
    <property type="match status" value="1"/>
</dbReference>
<dbReference type="PROSITE" id="PS50949">
    <property type="entry name" value="HTH_GNTR"/>
    <property type="match status" value="1"/>
</dbReference>
<dbReference type="InterPro" id="IPR004839">
    <property type="entry name" value="Aminotransferase_I/II_large"/>
</dbReference>
<accession>D8JV77</accession>
<keyword evidence="2" id="KW-0663">Pyridoxal phosphate</keyword>
<dbReference type="Pfam" id="PF00392">
    <property type="entry name" value="GntR"/>
    <property type="match status" value="1"/>
</dbReference>
<dbReference type="CDD" id="cd00609">
    <property type="entry name" value="AAT_like"/>
    <property type="match status" value="1"/>
</dbReference>
<keyword evidence="3" id="KW-0805">Transcription regulation</keyword>
<dbReference type="PANTHER" id="PTHR46577:SF1">
    <property type="entry name" value="HTH-TYPE TRANSCRIPTIONAL REGULATORY PROTEIN GABR"/>
    <property type="match status" value="1"/>
</dbReference>